<evidence type="ECO:0000256" key="10">
    <source>
        <dbReference type="RuleBase" id="RU362079"/>
    </source>
</evidence>
<evidence type="ECO:0000313" key="13">
    <source>
        <dbReference type="Proteomes" id="UP000077786"/>
    </source>
</evidence>
<evidence type="ECO:0000256" key="5">
    <source>
        <dbReference type="ARBA" id="ARBA00022741"/>
    </source>
</evidence>
<dbReference type="PANTHER" id="PTHR43071:SF1">
    <property type="entry name" value="2-AMINO-4-HYDROXY-6-HYDROXYMETHYLDIHYDROPTERIDINE PYROPHOSPHOKINASE"/>
    <property type="match status" value="1"/>
</dbReference>
<dbReference type="NCBIfam" id="TIGR01498">
    <property type="entry name" value="folK"/>
    <property type="match status" value="1"/>
</dbReference>
<dbReference type="SUPFAM" id="SSF55620">
    <property type="entry name" value="Tetrahydrobiopterin biosynthesis enzymes-like"/>
    <property type="match status" value="1"/>
</dbReference>
<dbReference type="Gene3D" id="3.30.1130.10">
    <property type="match status" value="1"/>
</dbReference>
<evidence type="ECO:0000256" key="4">
    <source>
        <dbReference type="ARBA" id="ARBA00022679"/>
    </source>
</evidence>
<sequence>MITAPLTAVFVRDLCLFGYHGVLPEENRIGQRFIIDIEIRADLSGAIETDDYLQAVCYGTLCDIASDIVTGKPMGLIEALAGRIADEVLRRLERVEQVLVTVRKPSAPVPYPVSETATTVERQRVHEVAFSLGANLGDREAILAAATDCLSLESGLQLLNVSSLYDSAPWGGIDQPGFVNLCVTGQTTLRPHAVLTICKRIERELGRQPGVRWGARAIDIDLLHYDECSISDRVLTLPHPHLFERAFVLEPLAEIAAERVIGGRRVADALAVLPRTSGDVTRRDPDRAASGNEGA</sequence>
<comment type="similarity">
    <text evidence="2">Belongs to the HPPK family.</text>
</comment>
<dbReference type="EC" id="2.7.6.3" evidence="10"/>
<dbReference type="GO" id="GO:0016301">
    <property type="term" value="F:kinase activity"/>
    <property type="evidence" value="ECO:0007669"/>
    <property type="project" value="UniProtKB-KW"/>
</dbReference>
<comment type="pathway">
    <text evidence="10">Cofactor biosynthesis; tetrahydrofolate biosynthesis; 2-amino-4-hydroxy-6-hydroxymethyl-7,8-dihydropteridine diphosphate from 7,8-dihydroneopterin triphosphate: step 3/4.</text>
</comment>
<keyword evidence="7" id="KW-0067">ATP-binding</keyword>
<dbReference type="Pfam" id="PF01288">
    <property type="entry name" value="HPPK"/>
    <property type="match status" value="1"/>
</dbReference>
<keyword evidence="4" id="KW-0808">Transferase</keyword>
<dbReference type="Gene3D" id="3.30.70.560">
    <property type="entry name" value="7,8-Dihydro-6-hydroxymethylpterin-pyrophosphokinase HPPK"/>
    <property type="match status" value="1"/>
</dbReference>
<dbReference type="CDD" id="cd00483">
    <property type="entry name" value="HPPK"/>
    <property type="match status" value="1"/>
</dbReference>
<dbReference type="InterPro" id="IPR006157">
    <property type="entry name" value="FolB_dom"/>
</dbReference>
<keyword evidence="10" id="KW-0456">Lyase</keyword>
<evidence type="ECO:0000256" key="2">
    <source>
        <dbReference type="ARBA" id="ARBA00005810"/>
    </source>
</evidence>
<dbReference type="PANTHER" id="PTHR43071">
    <property type="entry name" value="2-AMINO-4-HYDROXY-6-HYDROXYMETHYLDIHYDROPTERIDINE PYROPHOSPHOKINASE"/>
    <property type="match status" value="1"/>
</dbReference>
<protein>
    <recommendedName>
        <fullName evidence="10">Bifunctional folate synthesis protein</fullName>
    </recommendedName>
    <domain>
        <recommendedName>
            <fullName evidence="10">Dihydroneopterin aldolase</fullName>
            <shortName evidence="10">DHNA</shortName>
            <ecNumber evidence="10">4.1.2.25</ecNumber>
        </recommendedName>
        <alternativeName>
            <fullName evidence="10">7,8-dihydroneopterin aldolase</fullName>
        </alternativeName>
    </domain>
    <domain>
        <recommendedName>
            <fullName evidence="10">2-amino-4-hydroxy-6-hydroxymethyldihydropteridine pyrophosphokinase</fullName>
            <ecNumber evidence="10">2.7.6.3</ecNumber>
        </recommendedName>
        <alternativeName>
            <fullName evidence="10">6-hydroxymethyl-7,8-dihydropterin pyrophosphokinase</fullName>
            <shortName evidence="10">PPPK</shortName>
        </alternativeName>
        <alternativeName>
            <fullName evidence="10">7,8-dihydro-6-hydroxymethylpterin pyrophosphokinase</fullName>
            <shortName evidence="10">HPPK</shortName>
        </alternativeName>
    </domain>
</protein>
<comment type="similarity">
    <text evidence="3">In the N-terminal section; belongs to the DHNA family.</text>
</comment>
<dbReference type="Proteomes" id="UP000077786">
    <property type="component" value="Unassembled WGS sequence"/>
</dbReference>
<keyword evidence="6" id="KW-0418">Kinase</keyword>
<evidence type="ECO:0000259" key="11">
    <source>
        <dbReference type="PROSITE" id="PS00794"/>
    </source>
</evidence>
<comment type="catalytic activity">
    <reaction evidence="10">
        <text>7,8-dihydroneopterin = 6-hydroxymethyl-7,8-dihydropterin + glycolaldehyde</text>
        <dbReference type="Rhea" id="RHEA:10540"/>
        <dbReference type="ChEBI" id="CHEBI:17001"/>
        <dbReference type="ChEBI" id="CHEBI:17071"/>
        <dbReference type="ChEBI" id="CHEBI:44841"/>
        <dbReference type="EC" id="4.1.2.25"/>
    </reaction>
</comment>
<comment type="pathway">
    <text evidence="1">Cofactor biosynthesis; tetrahydrofolate biosynthesis; 2-amino-4-hydroxy-6-hydroxymethyl-7,8-dihydropteridine diphosphate from 7,8-dihydroneopterin triphosphate: step 4/4.</text>
</comment>
<evidence type="ECO:0000256" key="3">
    <source>
        <dbReference type="ARBA" id="ARBA00009640"/>
    </source>
</evidence>
<evidence type="ECO:0000313" key="12">
    <source>
        <dbReference type="EMBL" id="OAJ68099.1"/>
    </source>
</evidence>
<reference evidence="12 13" key="1">
    <citation type="submission" date="2016-03" db="EMBL/GenBank/DDBJ databases">
        <title>Draft genome sequence of Gluconobacter cerinus strain CECT 9110.</title>
        <authorList>
            <person name="Sainz F."/>
            <person name="Mas A."/>
            <person name="Torija M.J."/>
        </authorList>
    </citation>
    <scope>NUCLEOTIDE SEQUENCE [LARGE SCALE GENOMIC DNA]</scope>
    <source>
        <strain evidence="12 13">CECT 9110</strain>
    </source>
</reference>
<dbReference type="NCBIfam" id="TIGR00526">
    <property type="entry name" value="folB_dom"/>
    <property type="match status" value="1"/>
</dbReference>
<dbReference type="GO" id="GO:0005524">
    <property type="term" value="F:ATP binding"/>
    <property type="evidence" value="ECO:0007669"/>
    <property type="project" value="UniProtKB-KW"/>
</dbReference>
<gene>
    <name evidence="12" type="ORF">A0123_00801</name>
</gene>
<dbReference type="GO" id="GO:0004150">
    <property type="term" value="F:dihydroneopterin aldolase activity"/>
    <property type="evidence" value="ECO:0007669"/>
    <property type="project" value="UniProtKB-UniRule"/>
</dbReference>
<dbReference type="NCBIfam" id="TIGR00525">
    <property type="entry name" value="folB"/>
    <property type="match status" value="1"/>
</dbReference>
<evidence type="ECO:0000256" key="8">
    <source>
        <dbReference type="ARBA" id="ARBA00022909"/>
    </source>
</evidence>
<dbReference type="Pfam" id="PF02152">
    <property type="entry name" value="FolB"/>
    <property type="match status" value="1"/>
</dbReference>
<comment type="caution">
    <text evidence="12">The sequence shown here is derived from an EMBL/GenBank/DDBJ whole genome shotgun (WGS) entry which is preliminary data.</text>
</comment>
<accession>A0A1B6VLK4</accession>
<dbReference type="GO" id="GO:0046656">
    <property type="term" value="P:folic acid biosynthetic process"/>
    <property type="evidence" value="ECO:0007669"/>
    <property type="project" value="UniProtKB-UniRule"/>
</dbReference>
<dbReference type="InterPro" id="IPR043133">
    <property type="entry name" value="GTP-CH-I_C/QueF"/>
</dbReference>
<comment type="similarity">
    <text evidence="10">Belongs to the DHNA family.</text>
</comment>
<comment type="function">
    <text evidence="10">Catalyzes the conversion of 7,8-dihydroneopterin to 6-hydroxymethyl-7,8-dihydropterin.</text>
</comment>
<name>A0A1B6VLK4_9PROT</name>
<dbReference type="PROSITE" id="PS00794">
    <property type="entry name" value="HPPK"/>
    <property type="match status" value="1"/>
</dbReference>
<keyword evidence="5" id="KW-0547">Nucleotide-binding</keyword>
<dbReference type="SMART" id="SM00905">
    <property type="entry name" value="FolB"/>
    <property type="match status" value="1"/>
</dbReference>
<evidence type="ECO:0000256" key="1">
    <source>
        <dbReference type="ARBA" id="ARBA00005051"/>
    </source>
</evidence>
<feature type="domain" description="7,8-dihydro-6-hydroxymethylpterin-pyrophosphokinase" evidence="11">
    <location>
        <begin position="212"/>
        <end position="223"/>
    </location>
</feature>
<dbReference type="UniPathway" id="UPA00077">
    <property type="reaction ID" value="UER00154"/>
</dbReference>
<dbReference type="AlphaFoldDB" id="A0A1B6VLK4"/>
<dbReference type="SUPFAM" id="SSF55083">
    <property type="entry name" value="6-hydroxymethyl-7,8-dihydropterin pyrophosphokinase, HPPK"/>
    <property type="match status" value="1"/>
</dbReference>
<dbReference type="CDD" id="cd00534">
    <property type="entry name" value="DHNA_DHNTPE"/>
    <property type="match status" value="1"/>
</dbReference>
<dbReference type="InterPro" id="IPR035907">
    <property type="entry name" value="Hppk_sf"/>
</dbReference>
<dbReference type="EMBL" id="LUTU01000005">
    <property type="protein sequence ID" value="OAJ68099.1"/>
    <property type="molecule type" value="Genomic_DNA"/>
</dbReference>
<comment type="function">
    <text evidence="9">Catalyzes the transfer of pyrophosphate from adenosine triphosphate (ATP) to 6-hydroxymethyl-7,8-dihydropterin, an enzymatic step in folate biosynthesis pathway.</text>
</comment>
<dbReference type="InterPro" id="IPR000550">
    <property type="entry name" value="Hppk"/>
</dbReference>
<dbReference type="EC" id="4.1.2.25" evidence="10"/>
<evidence type="ECO:0000256" key="9">
    <source>
        <dbReference type="ARBA" id="ARBA00029409"/>
    </source>
</evidence>
<dbReference type="PATRIC" id="fig|38307.3.peg.823"/>
<evidence type="ECO:0000256" key="6">
    <source>
        <dbReference type="ARBA" id="ARBA00022777"/>
    </source>
</evidence>
<evidence type="ECO:0000256" key="7">
    <source>
        <dbReference type="ARBA" id="ARBA00022840"/>
    </source>
</evidence>
<keyword evidence="8 10" id="KW-0289">Folate biosynthesis</keyword>
<organism evidence="12 13">
    <name type="scientific">Gluconobacter cerinus</name>
    <dbReference type="NCBI Taxonomy" id="38307"/>
    <lineage>
        <taxon>Bacteria</taxon>
        <taxon>Pseudomonadati</taxon>
        <taxon>Pseudomonadota</taxon>
        <taxon>Alphaproteobacteria</taxon>
        <taxon>Acetobacterales</taxon>
        <taxon>Acetobacteraceae</taxon>
        <taxon>Gluconobacter</taxon>
    </lineage>
</organism>
<dbReference type="OrthoDB" id="9808041at2"/>
<dbReference type="GO" id="GO:0003848">
    <property type="term" value="F:2-amino-4-hydroxy-6-hydroxymethyldihydropteridine diphosphokinase activity"/>
    <property type="evidence" value="ECO:0007669"/>
    <property type="project" value="UniProtKB-EC"/>
</dbReference>
<dbReference type="GO" id="GO:0046654">
    <property type="term" value="P:tetrahydrofolate biosynthetic process"/>
    <property type="evidence" value="ECO:0007669"/>
    <property type="project" value="UniProtKB-UniRule"/>
</dbReference>
<dbReference type="InterPro" id="IPR006156">
    <property type="entry name" value="Dihydroneopterin_aldolase"/>
</dbReference>
<proteinExistence type="inferred from homology"/>
<dbReference type="RefSeq" id="WP_064273709.1">
    <property type="nucleotide sequence ID" value="NZ_LUTU01000005.1"/>
</dbReference>